<sequence length="466" mass="49573">MERTRYDARASPSAPAPVDTNVVRVPRAQSVLGKSSTPAPAAPRARAPISIRPIRARTQPTPQASPQETRQPSPVLRASTTRDAAASTTTPPAQPRAQSANTSGRRAAFQGTTDTPPSTGGTTVGTGARVVAPSRAPSRAARSATTTRCPSRIGDGPRSASPVQLGSSPEGRGRPWAASATPNTADSDRMARVRRSPTSPTSEVRNARLSPSPPRSKQRPESRVGAAPVAPVVQRARSDVTPRAADLSGSFLEHGRSPASALGTPAGQHAHPFTPHVAHATPEVRPSNEQFDAKNERKLLDLEISNKSLLVINATLESAKLKQAKELRMLRQQIFHAQVEQASDPTEVYGLESQAVGGELAELLQTTKMQDKESLPAQVARAFAQQDEELHEMHARCRQTIDTLMEEARAAILARPDGEQSKSRVLHPSEIAHDGEEADEDGLAPLPSPRGTPDPHAAHAQDLSVD</sequence>
<gene>
    <name evidence="2" type="ORF">MJAP1_004232</name>
</gene>
<feature type="compositionally biased region" description="Low complexity" evidence="1">
    <location>
        <begin position="77"/>
        <end position="100"/>
    </location>
</feature>
<feature type="compositionally biased region" description="Low complexity" evidence="1">
    <location>
        <begin position="111"/>
        <end position="152"/>
    </location>
</feature>
<reference evidence="2" key="1">
    <citation type="submission" date="2023-03" db="EMBL/GenBank/DDBJ databases">
        <title>Mating type loci evolution in Malassezia.</title>
        <authorList>
            <person name="Coelho M.A."/>
        </authorList>
    </citation>
    <scope>NUCLEOTIDE SEQUENCE</scope>
    <source>
        <strain evidence="2">CBS 9431</strain>
    </source>
</reference>
<organism evidence="2 3">
    <name type="scientific">Malassezia japonica</name>
    <dbReference type="NCBI Taxonomy" id="223818"/>
    <lineage>
        <taxon>Eukaryota</taxon>
        <taxon>Fungi</taxon>
        <taxon>Dikarya</taxon>
        <taxon>Basidiomycota</taxon>
        <taxon>Ustilaginomycotina</taxon>
        <taxon>Malasseziomycetes</taxon>
        <taxon>Malasseziales</taxon>
        <taxon>Malasseziaceae</taxon>
        <taxon>Malassezia</taxon>
    </lineage>
</organism>
<proteinExistence type="predicted"/>
<feature type="region of interest" description="Disordered" evidence="1">
    <location>
        <begin position="254"/>
        <end position="274"/>
    </location>
</feature>
<protein>
    <submittedName>
        <fullName evidence="2">Uncharacterized protein</fullName>
    </submittedName>
</protein>
<evidence type="ECO:0000313" key="3">
    <source>
        <dbReference type="Proteomes" id="UP001217754"/>
    </source>
</evidence>
<accession>A0AAF0JCD8</accession>
<evidence type="ECO:0000256" key="1">
    <source>
        <dbReference type="SAM" id="MobiDB-lite"/>
    </source>
</evidence>
<dbReference type="GeneID" id="85227883"/>
<dbReference type="Proteomes" id="UP001217754">
    <property type="component" value="Chromosome 9"/>
</dbReference>
<dbReference type="EMBL" id="CP119966">
    <property type="protein sequence ID" value="WFD41235.1"/>
    <property type="molecule type" value="Genomic_DNA"/>
</dbReference>
<dbReference type="AlphaFoldDB" id="A0AAF0JCD8"/>
<feature type="compositionally biased region" description="Polar residues" evidence="1">
    <location>
        <begin position="59"/>
        <end position="72"/>
    </location>
</feature>
<dbReference type="RefSeq" id="XP_060124132.1">
    <property type="nucleotide sequence ID" value="XM_060268149.1"/>
</dbReference>
<evidence type="ECO:0000313" key="2">
    <source>
        <dbReference type="EMBL" id="WFD41235.1"/>
    </source>
</evidence>
<feature type="region of interest" description="Disordered" evidence="1">
    <location>
        <begin position="1"/>
        <end position="230"/>
    </location>
</feature>
<feature type="region of interest" description="Disordered" evidence="1">
    <location>
        <begin position="413"/>
        <end position="466"/>
    </location>
</feature>
<name>A0AAF0JCD8_9BASI</name>
<feature type="compositionally biased region" description="Low complexity" evidence="1">
    <location>
        <begin position="35"/>
        <end position="58"/>
    </location>
</feature>
<keyword evidence="3" id="KW-1185">Reference proteome</keyword>